<evidence type="ECO:0000313" key="3">
    <source>
        <dbReference type="EMBL" id="PVD31156.1"/>
    </source>
</evidence>
<feature type="transmembrane region" description="Helical" evidence="2">
    <location>
        <begin position="453"/>
        <end position="480"/>
    </location>
</feature>
<comment type="caution">
    <text evidence="3">The sequence shown here is derived from an EMBL/GenBank/DDBJ whole genome shotgun (WGS) entry which is preliminary data.</text>
</comment>
<dbReference type="AlphaFoldDB" id="A0A2T7PCL1"/>
<feature type="transmembrane region" description="Helical" evidence="2">
    <location>
        <begin position="83"/>
        <end position="107"/>
    </location>
</feature>
<feature type="transmembrane region" description="Helical" evidence="2">
    <location>
        <begin position="562"/>
        <end position="587"/>
    </location>
</feature>
<organism evidence="3 4">
    <name type="scientific">Pomacea canaliculata</name>
    <name type="common">Golden apple snail</name>
    <dbReference type="NCBI Taxonomy" id="400727"/>
    <lineage>
        <taxon>Eukaryota</taxon>
        <taxon>Metazoa</taxon>
        <taxon>Spiralia</taxon>
        <taxon>Lophotrochozoa</taxon>
        <taxon>Mollusca</taxon>
        <taxon>Gastropoda</taxon>
        <taxon>Caenogastropoda</taxon>
        <taxon>Architaenioglossa</taxon>
        <taxon>Ampullarioidea</taxon>
        <taxon>Ampullariidae</taxon>
        <taxon>Pomacea</taxon>
    </lineage>
</organism>
<feature type="transmembrane region" description="Helical" evidence="2">
    <location>
        <begin position="607"/>
        <end position="627"/>
    </location>
</feature>
<evidence type="ECO:0000256" key="1">
    <source>
        <dbReference type="SAM" id="MobiDB-lite"/>
    </source>
</evidence>
<evidence type="ECO:0000313" key="4">
    <source>
        <dbReference type="Proteomes" id="UP000245119"/>
    </source>
</evidence>
<sequence length="671" mass="73744">MAGIRTVIQEEKDRILHEFSPGSTRSELRKWLRSDDQTAKKNVSAALVPGRGHKFGANHGNGRASPQERGQVRKRRQVEYSTCMHTLCIIRSVSLLGLMFPVMGWMFKASFLTVNALLVLLKIVIKAEELSTAISDFRVLMDSLALYLEHSQEERTVHFSVTNYSLVYLAYPALLTGCIGILTAFWHRRRIPDYRHRRSAYAVVLPLLVLNVLGAAVAVFWTHITPSGSSRFMLQVESLVDFVPLVHVTVSLESGGRTLLAAFACGACSCFIFLISAIGHARLSNLQKQDADLLLDHQQCSKLESAHNQDSSHPLPRGESSELTQAEPASGRSQDIEIISFPQSSCSDGWYLGHIGDLGDSYLAATDPHKLSHPIEDTRLSSSQTSEQLDCPSFRSDITGVRIKKGSGLLTNCYGRLSSSVMNFHRKKKIDRRRWRCDATEASRPLPSGCRPWLLAVLLACGGCSLMVACMLISVFHVSIDLHKDFQVLLARLEQSGKAVELGRHVLSQEDLTCDVIEAIAREVLLHYLSTLREIDFQPLTHAIKDLEAKIKNDVDTTLPFITAPCLVSLATASILVVYGAAAAKLLSPRSRSFLPMSAAASGTRRLALLSLTWFLHASLALTGPVANAATPDVVDLHVYLTPGFGLVIAAHVTVLLSALELRIAKFSPLI</sequence>
<feature type="region of interest" description="Disordered" evidence="1">
    <location>
        <begin position="305"/>
        <end position="334"/>
    </location>
</feature>
<keyword evidence="2" id="KW-0812">Transmembrane</keyword>
<dbReference type="OrthoDB" id="6218594at2759"/>
<name>A0A2T7PCL1_POMCA</name>
<evidence type="ECO:0000256" key="2">
    <source>
        <dbReference type="SAM" id="Phobius"/>
    </source>
</evidence>
<keyword evidence="2" id="KW-0472">Membrane</keyword>
<accession>A0A2T7PCL1</accession>
<feature type="transmembrane region" description="Helical" evidence="2">
    <location>
        <begin position="166"/>
        <end position="187"/>
    </location>
</feature>
<feature type="transmembrane region" description="Helical" evidence="2">
    <location>
        <begin position="639"/>
        <end position="660"/>
    </location>
</feature>
<dbReference type="Proteomes" id="UP000245119">
    <property type="component" value="Linkage Group LG5"/>
</dbReference>
<feature type="transmembrane region" description="Helical" evidence="2">
    <location>
        <begin position="259"/>
        <end position="279"/>
    </location>
</feature>
<proteinExistence type="predicted"/>
<keyword evidence="2" id="KW-1133">Transmembrane helix</keyword>
<keyword evidence="4" id="KW-1185">Reference proteome</keyword>
<gene>
    <name evidence="3" type="ORF">C0Q70_10434</name>
</gene>
<feature type="transmembrane region" description="Helical" evidence="2">
    <location>
        <begin position="199"/>
        <end position="224"/>
    </location>
</feature>
<reference evidence="3 4" key="1">
    <citation type="submission" date="2018-04" db="EMBL/GenBank/DDBJ databases">
        <title>The genome of golden apple snail Pomacea canaliculata provides insight into stress tolerance and invasive adaptation.</title>
        <authorList>
            <person name="Liu C."/>
            <person name="Liu B."/>
            <person name="Ren Y."/>
            <person name="Zhang Y."/>
            <person name="Wang H."/>
            <person name="Li S."/>
            <person name="Jiang F."/>
            <person name="Yin L."/>
            <person name="Zhang G."/>
            <person name="Qian W."/>
            <person name="Fan W."/>
        </authorList>
    </citation>
    <scope>NUCLEOTIDE SEQUENCE [LARGE SCALE GENOMIC DNA]</scope>
    <source>
        <strain evidence="3">SZHN2017</strain>
        <tissue evidence="3">Muscle</tissue>
    </source>
</reference>
<protein>
    <submittedName>
        <fullName evidence="3">Uncharacterized protein</fullName>
    </submittedName>
</protein>
<feature type="region of interest" description="Disordered" evidence="1">
    <location>
        <begin position="50"/>
        <end position="72"/>
    </location>
</feature>
<dbReference type="EMBL" id="PZQS01000005">
    <property type="protein sequence ID" value="PVD31156.1"/>
    <property type="molecule type" value="Genomic_DNA"/>
</dbReference>